<feature type="signal peptide" evidence="2">
    <location>
        <begin position="1"/>
        <end position="21"/>
    </location>
</feature>
<dbReference type="EMBL" id="AGNL01038675">
    <property type="protein sequence ID" value="EJK53026.1"/>
    <property type="molecule type" value="Genomic_DNA"/>
</dbReference>
<feature type="region of interest" description="Disordered" evidence="1">
    <location>
        <begin position="310"/>
        <end position="333"/>
    </location>
</feature>
<feature type="region of interest" description="Disordered" evidence="1">
    <location>
        <begin position="405"/>
        <end position="437"/>
    </location>
</feature>
<keyword evidence="4" id="KW-1185">Reference proteome</keyword>
<reference evidence="3 4" key="1">
    <citation type="journal article" date="2012" name="Genome Biol.">
        <title>Genome and low-iron response of an oceanic diatom adapted to chronic iron limitation.</title>
        <authorList>
            <person name="Lommer M."/>
            <person name="Specht M."/>
            <person name="Roy A.S."/>
            <person name="Kraemer L."/>
            <person name="Andreson R."/>
            <person name="Gutowska M.A."/>
            <person name="Wolf J."/>
            <person name="Bergner S.V."/>
            <person name="Schilhabel M.B."/>
            <person name="Klostermeier U.C."/>
            <person name="Beiko R.G."/>
            <person name="Rosenstiel P."/>
            <person name="Hippler M."/>
            <person name="Laroche J."/>
        </authorList>
    </citation>
    <scope>NUCLEOTIDE SEQUENCE [LARGE SCALE GENOMIC DNA]</scope>
    <source>
        <strain evidence="3 4">CCMP1005</strain>
    </source>
</reference>
<evidence type="ECO:0000256" key="2">
    <source>
        <dbReference type="SAM" id="SignalP"/>
    </source>
</evidence>
<accession>K0RW08</accession>
<dbReference type="AlphaFoldDB" id="K0RW08"/>
<evidence type="ECO:0000256" key="1">
    <source>
        <dbReference type="SAM" id="MobiDB-lite"/>
    </source>
</evidence>
<keyword evidence="2" id="KW-0732">Signal</keyword>
<evidence type="ECO:0000313" key="3">
    <source>
        <dbReference type="EMBL" id="EJK53026.1"/>
    </source>
</evidence>
<feature type="chain" id="PRO_5003836584" description="STI1 domain-containing protein" evidence="2">
    <location>
        <begin position="22"/>
        <end position="437"/>
    </location>
</feature>
<feature type="compositionally biased region" description="Low complexity" evidence="1">
    <location>
        <begin position="408"/>
        <end position="424"/>
    </location>
</feature>
<protein>
    <recommendedName>
        <fullName evidence="5">STI1 domain-containing protein</fullName>
    </recommendedName>
</protein>
<comment type="caution">
    <text evidence="3">The sequence shown here is derived from an EMBL/GenBank/DDBJ whole genome shotgun (WGS) entry which is preliminary data.</text>
</comment>
<feature type="compositionally biased region" description="Basic and acidic residues" evidence="1">
    <location>
        <begin position="427"/>
        <end position="437"/>
    </location>
</feature>
<evidence type="ECO:0008006" key="5">
    <source>
        <dbReference type="Google" id="ProtNLM"/>
    </source>
</evidence>
<dbReference type="eggNOG" id="ENOG502T6HJ">
    <property type="taxonomic scope" value="Eukaryota"/>
</dbReference>
<organism evidence="3 4">
    <name type="scientific">Thalassiosira oceanica</name>
    <name type="common">Marine diatom</name>
    <dbReference type="NCBI Taxonomy" id="159749"/>
    <lineage>
        <taxon>Eukaryota</taxon>
        <taxon>Sar</taxon>
        <taxon>Stramenopiles</taxon>
        <taxon>Ochrophyta</taxon>
        <taxon>Bacillariophyta</taxon>
        <taxon>Coscinodiscophyceae</taxon>
        <taxon>Thalassiosirophycidae</taxon>
        <taxon>Thalassiosirales</taxon>
        <taxon>Thalassiosiraceae</taxon>
        <taxon>Thalassiosira</taxon>
    </lineage>
</organism>
<dbReference type="Proteomes" id="UP000266841">
    <property type="component" value="Unassembled WGS sequence"/>
</dbReference>
<evidence type="ECO:0000313" key="4">
    <source>
        <dbReference type="Proteomes" id="UP000266841"/>
    </source>
</evidence>
<name>K0RW08_THAOC</name>
<dbReference type="OrthoDB" id="41536at2759"/>
<proteinExistence type="predicted"/>
<sequence>MKLPIAISALLGLLSPSSVESFVLSTQQNACRQAAVAGSSLRSTPSPEEMRKIMEEESTNPEVLSQSAAAMKNMTPQDMEKLITEMESMPPAQKDQLKAMGMDPDTMLISMKMMKDNPQMMSTAQKLMENMSPEEMLEQSKLAQEKMSSMSKDELEKAAEVAKQQMENISPDMVDEAVKAMKQQSSAAKPVPEGVVPGSSSDPNVIDAMFRVAEMMSKPNNGGVTFQAFSTLPPITTLSGPREQDLSKEELAECWSDGSLGATRVDRSGFERVWNEVRWVFAQNWSPAPDQFDVMGADIMDEARLTLHPKAKKVRSDSSEVGNGGPQIGANLSPDQMKAVNEQVKNMSDDDMTRMLEGMANIGPEEEARMRAMGADPAMMKKAAQMMSSNPLMRNAAKTMMKNMSPEQMAQASQQAQQQMSNMSPGDIEKAMEQMNK</sequence>
<dbReference type="OMA" id="YFEEDIM"/>
<gene>
    <name evidence="3" type="ORF">THAOC_27611</name>
</gene>